<evidence type="ECO:0000256" key="5">
    <source>
        <dbReference type="SAM" id="Coils"/>
    </source>
</evidence>
<comment type="caution">
    <text evidence="8">The sequence shown here is derived from an EMBL/GenBank/DDBJ whole genome shotgun (WGS) entry which is preliminary data.</text>
</comment>
<proteinExistence type="predicted"/>
<evidence type="ECO:0000259" key="7">
    <source>
        <dbReference type="PROSITE" id="PS50110"/>
    </source>
</evidence>
<feature type="domain" description="Response regulatory" evidence="7">
    <location>
        <begin position="5"/>
        <end position="124"/>
    </location>
</feature>
<dbReference type="SUPFAM" id="SSF52172">
    <property type="entry name" value="CheY-like"/>
    <property type="match status" value="1"/>
</dbReference>
<sequence>MGIIKTVIVDDEPRIRKGIERLVLSNGEEWEVIGVFTDGQEAYDAIVNTFKSIDLLITDVQMPIMDGLTLIKKLNSESKDFFSMIISGFDDFKYAQEAIREGANDYILKPIDREKFQLQLNDVKEKIIRKRKEEDRLRDIQERASQLSYSKQIQFLSEVTWNDETDISLMEWVFQFPQGRYKFAHIDIDQIFTKANEVSSSELRTWHFAVENIIKETMANELSNQGVDAWIWKNDNLSFWLLLFDKEINRIDSSFSYLIEEYLLKLKKTIRQYLKFTASIAIGNEFEDLSLLPTMRDQLLSLIQFRIIEGNNRIFQLSTLNDLSSEKPSIMPSSVYKYTEQIVNALGEKNEADVSKALFNFFQEMETLKSPLIIQESIQYLCIRSINHWVENDGLAEDINMLIEAFKITKKSSNLIQLKDGIKTWMIRLVKKMKEINSSHSDPIHQVKTWVNHHLSENITIKKLADNVYLNPTYLCEIFKAQTGETVLNYVTNARLKKAKELLEKTDLKIYDVATNVGYQDTKYFSRLFRQWTNQSPSQYRERYNKLY</sequence>
<keyword evidence="2" id="KW-0238">DNA-binding</keyword>
<dbReference type="Gene3D" id="1.10.10.60">
    <property type="entry name" value="Homeodomain-like"/>
    <property type="match status" value="2"/>
</dbReference>
<dbReference type="SMART" id="SM00342">
    <property type="entry name" value="HTH_ARAC"/>
    <property type="match status" value="1"/>
</dbReference>
<evidence type="ECO:0000256" key="4">
    <source>
        <dbReference type="PROSITE-ProRule" id="PRU00169"/>
    </source>
</evidence>
<gene>
    <name evidence="8" type="ORF">K9V48_20575</name>
</gene>
<dbReference type="Proteomes" id="UP001165287">
    <property type="component" value="Unassembled WGS sequence"/>
</dbReference>
<dbReference type="PROSITE" id="PS00041">
    <property type="entry name" value="HTH_ARAC_FAMILY_1"/>
    <property type="match status" value="1"/>
</dbReference>
<keyword evidence="4" id="KW-0597">Phosphoprotein</keyword>
<evidence type="ECO:0000313" key="9">
    <source>
        <dbReference type="Proteomes" id="UP001165287"/>
    </source>
</evidence>
<dbReference type="Pfam" id="PF12833">
    <property type="entry name" value="HTH_18"/>
    <property type="match status" value="1"/>
</dbReference>
<dbReference type="InterPro" id="IPR001789">
    <property type="entry name" value="Sig_transdc_resp-reg_receiver"/>
</dbReference>
<feature type="coiled-coil region" evidence="5">
    <location>
        <begin position="113"/>
        <end position="143"/>
    </location>
</feature>
<dbReference type="PROSITE" id="PS01124">
    <property type="entry name" value="HTH_ARAC_FAMILY_2"/>
    <property type="match status" value="1"/>
</dbReference>
<dbReference type="InterPro" id="IPR018062">
    <property type="entry name" value="HTH_AraC-typ_CS"/>
</dbReference>
<evidence type="ECO:0000259" key="6">
    <source>
        <dbReference type="PROSITE" id="PS01124"/>
    </source>
</evidence>
<dbReference type="SMART" id="SM00448">
    <property type="entry name" value="REC"/>
    <property type="match status" value="1"/>
</dbReference>
<feature type="domain" description="HTH araC/xylS-type" evidence="6">
    <location>
        <begin position="445"/>
        <end position="543"/>
    </location>
</feature>
<dbReference type="PROSITE" id="PS50110">
    <property type="entry name" value="RESPONSE_REGULATORY"/>
    <property type="match status" value="1"/>
</dbReference>
<dbReference type="SUPFAM" id="SSF46689">
    <property type="entry name" value="Homeodomain-like"/>
    <property type="match status" value="2"/>
</dbReference>
<dbReference type="InterPro" id="IPR018060">
    <property type="entry name" value="HTH_AraC"/>
</dbReference>
<dbReference type="PRINTS" id="PR00032">
    <property type="entry name" value="HTHARAC"/>
</dbReference>
<dbReference type="Pfam" id="PF00072">
    <property type="entry name" value="Response_reg"/>
    <property type="match status" value="1"/>
</dbReference>
<dbReference type="RefSeq" id="WP_224141023.1">
    <property type="nucleotide sequence ID" value="NZ_JAIQUM010000060.1"/>
</dbReference>
<name>A0ABS7UW79_9BACI</name>
<dbReference type="Gene3D" id="3.40.50.2300">
    <property type="match status" value="1"/>
</dbReference>
<evidence type="ECO:0000256" key="3">
    <source>
        <dbReference type="ARBA" id="ARBA00023163"/>
    </source>
</evidence>
<dbReference type="InterPro" id="IPR009057">
    <property type="entry name" value="Homeodomain-like_sf"/>
</dbReference>
<keyword evidence="1" id="KW-0805">Transcription regulation</keyword>
<keyword evidence="3" id="KW-0804">Transcription</keyword>
<evidence type="ECO:0000256" key="2">
    <source>
        <dbReference type="ARBA" id="ARBA00023125"/>
    </source>
</evidence>
<dbReference type="InterPro" id="IPR011006">
    <property type="entry name" value="CheY-like_superfamily"/>
</dbReference>
<dbReference type="PANTHER" id="PTHR43280">
    <property type="entry name" value="ARAC-FAMILY TRANSCRIPTIONAL REGULATOR"/>
    <property type="match status" value="1"/>
</dbReference>
<dbReference type="EMBL" id="JAIQUM010000060">
    <property type="protein sequence ID" value="MBZ5752572.1"/>
    <property type="molecule type" value="Genomic_DNA"/>
</dbReference>
<organism evidence="8 9">
    <name type="scientific">Metabacillus rhizolycopersici</name>
    <dbReference type="NCBI Taxonomy" id="2875709"/>
    <lineage>
        <taxon>Bacteria</taxon>
        <taxon>Bacillati</taxon>
        <taxon>Bacillota</taxon>
        <taxon>Bacilli</taxon>
        <taxon>Bacillales</taxon>
        <taxon>Bacillaceae</taxon>
        <taxon>Metabacillus</taxon>
    </lineage>
</organism>
<keyword evidence="9" id="KW-1185">Reference proteome</keyword>
<accession>A0ABS7UW79</accession>
<evidence type="ECO:0000256" key="1">
    <source>
        <dbReference type="ARBA" id="ARBA00023015"/>
    </source>
</evidence>
<keyword evidence="5" id="KW-0175">Coiled coil</keyword>
<dbReference type="InterPro" id="IPR020449">
    <property type="entry name" value="Tscrpt_reg_AraC-type_HTH"/>
</dbReference>
<reference evidence="8" key="1">
    <citation type="submission" date="2024-05" db="EMBL/GenBank/DDBJ databases">
        <title>Metabacillus sp. nov., isolated from the rhizosphere soil of tomato plants.</title>
        <authorList>
            <person name="Ma R."/>
        </authorList>
    </citation>
    <scope>NUCLEOTIDE SEQUENCE</scope>
    <source>
        <strain evidence="8">DBTR6</strain>
    </source>
</reference>
<protein>
    <submittedName>
        <fullName evidence="8">Response regulator</fullName>
    </submittedName>
</protein>
<dbReference type="PANTHER" id="PTHR43280:SF28">
    <property type="entry name" value="HTH-TYPE TRANSCRIPTIONAL ACTIVATOR RHAS"/>
    <property type="match status" value="1"/>
</dbReference>
<evidence type="ECO:0000313" key="8">
    <source>
        <dbReference type="EMBL" id="MBZ5752572.1"/>
    </source>
</evidence>
<dbReference type="CDD" id="cd17536">
    <property type="entry name" value="REC_YesN-like"/>
    <property type="match status" value="1"/>
</dbReference>
<feature type="modified residue" description="4-aspartylphosphate" evidence="4">
    <location>
        <position position="59"/>
    </location>
</feature>